<name>A0A1G9JUK0_9ACTN</name>
<reference evidence="3 4" key="1">
    <citation type="submission" date="2016-10" db="EMBL/GenBank/DDBJ databases">
        <authorList>
            <person name="de Groot N.N."/>
        </authorList>
    </citation>
    <scope>NUCLEOTIDE SEQUENCE [LARGE SCALE GENOMIC DNA]</scope>
    <source>
        <strain evidence="3 4">CGMCC 4.6533</strain>
    </source>
</reference>
<dbReference type="EC" id="2.6.1.-" evidence="1"/>
<evidence type="ECO:0000256" key="1">
    <source>
        <dbReference type="RuleBase" id="RU000481"/>
    </source>
</evidence>
<dbReference type="Proteomes" id="UP000199202">
    <property type="component" value="Unassembled WGS sequence"/>
</dbReference>
<dbReference type="Pfam" id="PF00155">
    <property type="entry name" value="Aminotran_1_2"/>
    <property type="match status" value="1"/>
</dbReference>
<dbReference type="PROSITE" id="PS00105">
    <property type="entry name" value="AA_TRANSFER_CLASS_1"/>
    <property type="match status" value="1"/>
</dbReference>
<dbReference type="GO" id="GO:0008483">
    <property type="term" value="F:transaminase activity"/>
    <property type="evidence" value="ECO:0007669"/>
    <property type="project" value="UniProtKB-KW"/>
</dbReference>
<feature type="domain" description="Aminotransferase class I/classII large" evidence="2">
    <location>
        <begin position="54"/>
        <end position="353"/>
    </location>
</feature>
<dbReference type="InterPro" id="IPR015421">
    <property type="entry name" value="PyrdxlP-dep_Trfase_major"/>
</dbReference>
<dbReference type="EMBL" id="FNDJ01000025">
    <property type="protein sequence ID" value="SDL40824.1"/>
    <property type="molecule type" value="Genomic_DNA"/>
</dbReference>
<dbReference type="CDD" id="cd00609">
    <property type="entry name" value="AAT_like"/>
    <property type="match status" value="1"/>
</dbReference>
<comment type="cofactor">
    <cofactor evidence="1">
        <name>pyridoxal 5'-phosphate</name>
        <dbReference type="ChEBI" id="CHEBI:597326"/>
    </cofactor>
</comment>
<gene>
    <name evidence="3" type="ORF">SAMN05421869_125143</name>
</gene>
<dbReference type="InterPro" id="IPR004839">
    <property type="entry name" value="Aminotransferase_I/II_large"/>
</dbReference>
<dbReference type="Gene3D" id="3.40.640.10">
    <property type="entry name" value="Type I PLP-dependent aspartate aminotransferase-like (Major domain)"/>
    <property type="match status" value="1"/>
</dbReference>
<dbReference type="AlphaFoldDB" id="A0A1G9JUK0"/>
<dbReference type="Gene3D" id="3.90.1150.10">
    <property type="entry name" value="Aspartate Aminotransferase, domain 1"/>
    <property type="match status" value="1"/>
</dbReference>
<dbReference type="RefSeq" id="WP_090944694.1">
    <property type="nucleotide sequence ID" value="NZ_FNDJ01000025.1"/>
</dbReference>
<dbReference type="InterPro" id="IPR015422">
    <property type="entry name" value="PyrdxlP-dep_Trfase_small"/>
</dbReference>
<dbReference type="GO" id="GO:0030170">
    <property type="term" value="F:pyridoxal phosphate binding"/>
    <property type="evidence" value="ECO:0007669"/>
    <property type="project" value="InterPro"/>
</dbReference>
<accession>A0A1G9JUK0</accession>
<dbReference type="SUPFAM" id="SSF53383">
    <property type="entry name" value="PLP-dependent transferases"/>
    <property type="match status" value="1"/>
</dbReference>
<evidence type="ECO:0000313" key="4">
    <source>
        <dbReference type="Proteomes" id="UP000199202"/>
    </source>
</evidence>
<organism evidence="3 4">
    <name type="scientific">Nonomuraea jiangxiensis</name>
    <dbReference type="NCBI Taxonomy" id="633440"/>
    <lineage>
        <taxon>Bacteria</taxon>
        <taxon>Bacillati</taxon>
        <taxon>Actinomycetota</taxon>
        <taxon>Actinomycetes</taxon>
        <taxon>Streptosporangiales</taxon>
        <taxon>Streptosporangiaceae</taxon>
        <taxon>Nonomuraea</taxon>
    </lineage>
</organism>
<keyword evidence="1 3" id="KW-0808">Transferase</keyword>
<keyword evidence="4" id="KW-1185">Reference proteome</keyword>
<dbReference type="PANTHER" id="PTHR43510:SF1">
    <property type="entry name" value="AMINOTRANSFERASE FUNCTION, HYPOTHETICAL (EUROFUNG)"/>
    <property type="match status" value="1"/>
</dbReference>
<evidence type="ECO:0000259" key="2">
    <source>
        <dbReference type="Pfam" id="PF00155"/>
    </source>
</evidence>
<proteinExistence type="inferred from homology"/>
<dbReference type="InterPro" id="IPR015424">
    <property type="entry name" value="PyrdxlP-dep_Trfase"/>
</dbReference>
<dbReference type="PANTHER" id="PTHR43510">
    <property type="entry name" value="AMINOTRANSFERASE FUNCTION, HYPOTHETICAL (EUROFUNG)"/>
    <property type="match status" value="1"/>
</dbReference>
<dbReference type="STRING" id="633440.SAMN05421869_125143"/>
<dbReference type="OrthoDB" id="9763453at2"/>
<protein>
    <recommendedName>
        <fullName evidence="1">Aminotransferase</fullName>
        <ecNumber evidence="1">2.6.1.-</ecNumber>
    </recommendedName>
</protein>
<evidence type="ECO:0000313" key="3">
    <source>
        <dbReference type="EMBL" id="SDL40824.1"/>
    </source>
</evidence>
<keyword evidence="1 3" id="KW-0032">Aminotransferase</keyword>
<sequence length="372" mass="39919">MKIAPFGVEQWMNTYETRCTHNLAETCVESLTVAQLLDLAGHGDSMPRELLPLRLAYGAIEGSERLRSAVAALYDRQAAGNVMIAHGGVGANHLVHLTLVEPGDRVVSVLPTYQQHYSIPESIGADVRILPLREENGWLPDLEELAALVEGGAKLVAVNNPNNPTGSLMDRAFLEQVVRICDRAGAWLLCDEVYRGIDQADPGTTVSVADLYERGISTGSMSKAFSLAGLRLGWAVGPASLIDELTVHRDYSTISVGVVDDLLAAIALENAPAILGRNRAITRANLATLSGWVEAQPGISWVRPRGGTTALLRHELPVPSRELCVQLLEETGVMLTPGSAMSMEGYLRIGYANNPAVLAAGLPLLGEFLDSR</sequence>
<dbReference type="InterPro" id="IPR004838">
    <property type="entry name" value="NHTrfase_class1_PyrdxlP-BS"/>
</dbReference>
<comment type="similarity">
    <text evidence="1">Belongs to the class-I pyridoxal-phosphate-dependent aminotransferase family.</text>
</comment>
<dbReference type="NCBIfam" id="NF005593">
    <property type="entry name" value="PRK07324.1"/>
    <property type="match status" value="1"/>
</dbReference>